<dbReference type="AlphaFoldDB" id="A5DMM7"/>
<dbReference type="InterPro" id="IPR045089">
    <property type="entry name" value="PGGT1B-like"/>
</dbReference>
<evidence type="ECO:0000313" key="11">
    <source>
        <dbReference type="EMBL" id="EDK40430.2"/>
    </source>
</evidence>
<evidence type="ECO:0000256" key="7">
    <source>
        <dbReference type="ARBA" id="ARBA00022737"/>
    </source>
</evidence>
<dbReference type="Proteomes" id="UP000001997">
    <property type="component" value="Unassembled WGS sequence"/>
</dbReference>
<dbReference type="OMA" id="WCIYWIL"/>
<keyword evidence="4 9" id="KW-0637">Prenyltransferase</keyword>
<dbReference type="KEGG" id="pgu:PGUG_04528"/>
<comment type="subunit">
    <text evidence="9">Heterodimer of an alpha and a beta subunit.</text>
</comment>
<dbReference type="InterPro" id="IPR026872">
    <property type="entry name" value="FTB"/>
</dbReference>
<evidence type="ECO:0000256" key="9">
    <source>
        <dbReference type="RuleBase" id="RU365056"/>
    </source>
</evidence>
<dbReference type="FunCoup" id="A5DMM7">
    <property type="interactions" value="706"/>
</dbReference>
<dbReference type="SUPFAM" id="SSF48239">
    <property type="entry name" value="Terpenoid cyclases/Protein prenyltransferases"/>
    <property type="match status" value="1"/>
</dbReference>
<gene>
    <name evidence="11" type="ORF">PGUG_04528</name>
</gene>
<dbReference type="InParanoid" id="A5DMM7"/>
<dbReference type="HOGENOM" id="CLU_028946_0_2_1"/>
<dbReference type="Pfam" id="PF00432">
    <property type="entry name" value="Prenyltrans"/>
    <property type="match status" value="1"/>
</dbReference>
<evidence type="ECO:0000256" key="8">
    <source>
        <dbReference type="ARBA" id="ARBA00022833"/>
    </source>
</evidence>
<evidence type="ECO:0000256" key="2">
    <source>
        <dbReference type="ARBA" id="ARBA00012702"/>
    </source>
</evidence>
<proteinExistence type="inferred from homology"/>
<evidence type="ECO:0000256" key="4">
    <source>
        <dbReference type="ARBA" id="ARBA00022602"/>
    </source>
</evidence>
<reference evidence="11 12" key="1">
    <citation type="journal article" date="2009" name="Nature">
        <title>Evolution of pathogenicity and sexual reproduction in eight Candida genomes.</title>
        <authorList>
            <person name="Butler G."/>
            <person name="Rasmussen M.D."/>
            <person name="Lin M.F."/>
            <person name="Santos M.A."/>
            <person name="Sakthikumar S."/>
            <person name="Munro C.A."/>
            <person name="Rheinbay E."/>
            <person name="Grabherr M."/>
            <person name="Forche A."/>
            <person name="Reedy J.L."/>
            <person name="Agrafioti I."/>
            <person name="Arnaud M.B."/>
            <person name="Bates S."/>
            <person name="Brown A.J."/>
            <person name="Brunke S."/>
            <person name="Costanzo M.C."/>
            <person name="Fitzpatrick D.A."/>
            <person name="de Groot P.W."/>
            <person name="Harris D."/>
            <person name="Hoyer L.L."/>
            <person name="Hube B."/>
            <person name="Klis F.M."/>
            <person name="Kodira C."/>
            <person name="Lennard N."/>
            <person name="Logue M.E."/>
            <person name="Martin R."/>
            <person name="Neiman A.M."/>
            <person name="Nikolaou E."/>
            <person name="Quail M.A."/>
            <person name="Quinn J."/>
            <person name="Santos M.C."/>
            <person name="Schmitzberger F.F."/>
            <person name="Sherlock G."/>
            <person name="Shah P."/>
            <person name="Silverstein K.A."/>
            <person name="Skrzypek M.S."/>
            <person name="Soll D."/>
            <person name="Staggs R."/>
            <person name="Stansfield I."/>
            <person name="Stumpf M.P."/>
            <person name="Sudbery P.E."/>
            <person name="Srikantha T."/>
            <person name="Zeng Q."/>
            <person name="Berman J."/>
            <person name="Berriman M."/>
            <person name="Heitman J."/>
            <person name="Gow N.A."/>
            <person name="Lorenz M.C."/>
            <person name="Birren B.W."/>
            <person name="Kellis M."/>
            <person name="Cuomo C.A."/>
        </authorList>
    </citation>
    <scope>NUCLEOTIDE SEQUENCE [LARGE SCALE GENOMIC DNA]</scope>
    <source>
        <strain evidence="12">ATCC 6260 / CBS 566 / DSM 6381 / JCM 1539 / NBRC 10279 / NRRL Y-324</strain>
    </source>
</reference>
<dbReference type="GO" id="GO:0008270">
    <property type="term" value="F:zinc ion binding"/>
    <property type="evidence" value="ECO:0007669"/>
    <property type="project" value="UniProtKB-UniRule"/>
</dbReference>
<dbReference type="GO" id="GO:0097354">
    <property type="term" value="P:prenylation"/>
    <property type="evidence" value="ECO:0007669"/>
    <property type="project" value="UniProtKB-UniRule"/>
</dbReference>
<evidence type="ECO:0000259" key="10">
    <source>
        <dbReference type="Pfam" id="PF00432"/>
    </source>
</evidence>
<keyword evidence="5 9" id="KW-0808">Transferase</keyword>
<dbReference type="GeneID" id="5125748"/>
<dbReference type="STRING" id="294746.A5DMM7"/>
<organism evidence="11 12">
    <name type="scientific">Meyerozyma guilliermondii (strain ATCC 6260 / CBS 566 / DSM 6381 / JCM 1539 / NBRC 10279 / NRRL Y-324)</name>
    <name type="common">Yeast</name>
    <name type="synonym">Candida guilliermondii</name>
    <dbReference type="NCBI Taxonomy" id="294746"/>
    <lineage>
        <taxon>Eukaryota</taxon>
        <taxon>Fungi</taxon>
        <taxon>Dikarya</taxon>
        <taxon>Ascomycota</taxon>
        <taxon>Saccharomycotina</taxon>
        <taxon>Pichiomycetes</taxon>
        <taxon>Debaryomycetaceae</taxon>
        <taxon>Meyerozyma</taxon>
    </lineage>
</organism>
<dbReference type="RefSeq" id="XP_001483799.2">
    <property type="nucleotide sequence ID" value="XM_001483749.1"/>
</dbReference>
<evidence type="ECO:0000313" key="12">
    <source>
        <dbReference type="Proteomes" id="UP000001997"/>
    </source>
</evidence>
<keyword evidence="6 9" id="KW-0479">Metal-binding</keyword>
<dbReference type="GO" id="GO:0005965">
    <property type="term" value="C:protein farnesyltransferase complex"/>
    <property type="evidence" value="ECO:0007669"/>
    <property type="project" value="UniProtKB-UniRule"/>
</dbReference>
<protein>
    <recommendedName>
        <fullName evidence="3 9">Protein farnesyltransferase subunit beta</fullName>
        <shortName evidence="9">FTase-beta</shortName>
        <ecNumber evidence="2 9">2.5.1.58</ecNumber>
    </recommendedName>
</protein>
<comment type="similarity">
    <text evidence="1 9">Belongs to the protein prenyltransferase subunit beta family.</text>
</comment>
<dbReference type="InterPro" id="IPR001330">
    <property type="entry name" value="Prenyltrans"/>
</dbReference>
<dbReference type="VEuPathDB" id="FungiDB:PGUG_04528"/>
<dbReference type="InterPro" id="IPR008930">
    <property type="entry name" value="Terpenoid_cyclase/PrenylTrfase"/>
</dbReference>
<dbReference type="EC" id="2.5.1.58" evidence="2 9"/>
<dbReference type="OrthoDB" id="10261146at2759"/>
<name>A5DMM7_PICGU</name>
<dbReference type="EMBL" id="CH408159">
    <property type="protein sequence ID" value="EDK40430.2"/>
    <property type="molecule type" value="Genomic_DNA"/>
</dbReference>
<accession>A5DMM7</accession>
<evidence type="ECO:0000256" key="3">
    <source>
        <dbReference type="ARBA" id="ARBA00015798"/>
    </source>
</evidence>
<comment type="catalytic activity">
    <reaction evidence="9">
        <text>L-cysteinyl-[protein] + (2E,6E)-farnesyl diphosphate = S-(2E,6E)-farnesyl-L-cysteinyl-[protein] + diphosphate</text>
        <dbReference type="Rhea" id="RHEA:13345"/>
        <dbReference type="Rhea" id="RHEA-COMP:10131"/>
        <dbReference type="Rhea" id="RHEA-COMP:11535"/>
        <dbReference type="ChEBI" id="CHEBI:29950"/>
        <dbReference type="ChEBI" id="CHEBI:33019"/>
        <dbReference type="ChEBI" id="CHEBI:86019"/>
        <dbReference type="ChEBI" id="CHEBI:175763"/>
    </reaction>
</comment>
<keyword evidence="12" id="KW-1185">Reference proteome</keyword>
<evidence type="ECO:0000256" key="1">
    <source>
        <dbReference type="ARBA" id="ARBA00010497"/>
    </source>
</evidence>
<dbReference type="PANTHER" id="PTHR11774:SF6">
    <property type="entry name" value="PROTEIN FARNESYLTRANSFERASE SUBUNIT BETA"/>
    <property type="match status" value="1"/>
</dbReference>
<dbReference type="eggNOG" id="KOG0365">
    <property type="taxonomic scope" value="Eukaryota"/>
</dbReference>
<keyword evidence="8 9" id="KW-0862">Zinc</keyword>
<feature type="domain" description="Prenyltransferase alpha-alpha toroid" evidence="10">
    <location>
        <begin position="91"/>
        <end position="398"/>
    </location>
</feature>
<comment type="function">
    <text evidence="9">Catalyzes the transfer of a farnesyl moiety from farnesyl diphosphate to a cysteine at the fourth position from the C-terminus of several proteins. The beta subunit is responsible for peptide-binding.</text>
</comment>
<keyword evidence="7" id="KW-0677">Repeat</keyword>
<dbReference type="CDD" id="cd02893">
    <property type="entry name" value="FTase"/>
    <property type="match status" value="1"/>
</dbReference>
<evidence type="ECO:0000256" key="5">
    <source>
        <dbReference type="ARBA" id="ARBA00022679"/>
    </source>
</evidence>
<dbReference type="GO" id="GO:0004660">
    <property type="term" value="F:protein farnesyltransferase activity"/>
    <property type="evidence" value="ECO:0007669"/>
    <property type="project" value="UniProtKB-UniRule"/>
</dbReference>
<comment type="cofactor">
    <cofactor evidence="9">
        <name>Zn(2+)</name>
        <dbReference type="ChEBI" id="CHEBI:29105"/>
    </cofactor>
    <text evidence="9">Binds 1 zinc ion per subunit.</text>
</comment>
<dbReference type="GO" id="GO:0051604">
    <property type="term" value="P:protein maturation"/>
    <property type="evidence" value="ECO:0007669"/>
    <property type="project" value="EnsemblFungi"/>
</dbReference>
<dbReference type="Gene3D" id="1.50.10.20">
    <property type="match status" value="1"/>
</dbReference>
<sequence>MSHKSAAYLLQLMRGNMGSVSDGQFEDIIKSLNVEESAKSIAEKVTMMLGEPPVMAEEYSSETSEAQAEVSSRIERIYKRGGSNLKAQFFLDKHLDYVEHNLHTPLPSPYVVLDANHGWMLYWLLNSYAVMNHEIDEKTKSLVKDKIRRHIVDDGRGGIGSGVGQIGHCASTYASVLALVLVEDWETLLEIRNNLYKWFMSLKQPDGSFIMHKNGESDTRSTYCVLVVASLLDILTPELSHNTLGWVSSCQTYEGGFAGCPNTEAHGGYSYCALASYFLVLSQTPTNDDFDINSFTRWSVMRQHQLEGGLSGRTGKLVDGCYSYWVGATFPLLEAITSFHPLFDREALEVYILKCCQLESGGFRDKPGKSVDFYHTNYVLSGLSIAQHEYFLKEETDENTTEDTIAYRLAANENPQAYTVAVHPVIGIPIDAVEKCRKIMRKKKEE</sequence>
<dbReference type="PANTHER" id="PTHR11774">
    <property type="entry name" value="GERANYLGERANYL TRANSFERASE TYPE BETA SUBUNIT"/>
    <property type="match status" value="1"/>
</dbReference>
<evidence type="ECO:0000256" key="6">
    <source>
        <dbReference type="ARBA" id="ARBA00022723"/>
    </source>
</evidence>